<keyword evidence="11" id="KW-0863">Zinc-finger</keyword>
<accession>A0A6L2JYA4</accession>
<dbReference type="InterPro" id="IPR039537">
    <property type="entry name" value="Retrotran_Ty1/copia-like"/>
</dbReference>
<keyword evidence="5" id="KW-0460">Magnesium</keyword>
<dbReference type="GO" id="GO:0016787">
    <property type="term" value="F:hydrolase activity"/>
    <property type="evidence" value="ECO:0007669"/>
    <property type="project" value="UniProtKB-KW"/>
</dbReference>
<keyword evidence="6" id="KW-0229">DNA integration</keyword>
<evidence type="ECO:0000256" key="3">
    <source>
        <dbReference type="ARBA" id="ARBA00022759"/>
    </source>
</evidence>
<evidence type="ECO:0000256" key="12">
    <source>
        <dbReference type="SAM" id="Coils"/>
    </source>
</evidence>
<dbReference type="GO" id="GO:0003964">
    <property type="term" value="F:RNA-directed DNA polymerase activity"/>
    <property type="evidence" value="ECO:0007669"/>
    <property type="project" value="UniProtKB-KW"/>
</dbReference>
<dbReference type="EMBL" id="BKCJ010001448">
    <property type="protein sequence ID" value="GEU41512.1"/>
    <property type="molecule type" value="Genomic_DNA"/>
</dbReference>
<evidence type="ECO:0000256" key="7">
    <source>
        <dbReference type="ARBA" id="ARBA00022918"/>
    </source>
</evidence>
<evidence type="ECO:0000256" key="8">
    <source>
        <dbReference type="ARBA" id="ARBA00022932"/>
    </source>
</evidence>
<keyword evidence="1" id="KW-0540">Nuclease</keyword>
<feature type="compositionally biased region" description="Polar residues" evidence="13">
    <location>
        <begin position="165"/>
        <end position="174"/>
    </location>
</feature>
<keyword evidence="8" id="KW-0239">DNA-directed DNA polymerase</keyword>
<keyword evidence="8" id="KW-0548">Nucleotidyltransferase</keyword>
<reference evidence="16" key="1">
    <citation type="journal article" date="2019" name="Sci. Rep.">
        <title>Draft genome of Tanacetum cinerariifolium, the natural source of mosquito coil.</title>
        <authorList>
            <person name="Yamashiro T."/>
            <person name="Shiraishi A."/>
            <person name="Satake H."/>
            <person name="Nakayama K."/>
        </authorList>
    </citation>
    <scope>NUCLEOTIDE SEQUENCE</scope>
</reference>
<dbReference type="SUPFAM" id="SSF57756">
    <property type="entry name" value="Retrovirus zinc finger-like domains"/>
    <property type="match status" value="1"/>
</dbReference>
<feature type="region of interest" description="Disordered" evidence="13">
    <location>
        <begin position="165"/>
        <end position="191"/>
    </location>
</feature>
<dbReference type="InterPro" id="IPR012337">
    <property type="entry name" value="RNaseH-like_sf"/>
</dbReference>
<dbReference type="GO" id="GO:0003887">
    <property type="term" value="F:DNA-directed DNA polymerase activity"/>
    <property type="evidence" value="ECO:0007669"/>
    <property type="project" value="UniProtKB-KW"/>
</dbReference>
<evidence type="ECO:0000256" key="2">
    <source>
        <dbReference type="ARBA" id="ARBA00022723"/>
    </source>
</evidence>
<protein>
    <recommendedName>
        <fullName evidence="17">Retrovirus-related Pol polyprotein from transposon TNT 1-94</fullName>
    </recommendedName>
</protein>
<dbReference type="InterPro" id="IPR025724">
    <property type="entry name" value="GAG-pre-integrase_dom"/>
</dbReference>
<dbReference type="SMART" id="SM00343">
    <property type="entry name" value="ZnF_C2HC"/>
    <property type="match status" value="1"/>
</dbReference>
<dbReference type="PANTHER" id="PTHR42648">
    <property type="entry name" value="TRANSPOSASE, PUTATIVE-RELATED"/>
    <property type="match status" value="1"/>
</dbReference>
<gene>
    <name evidence="16" type="ORF">Tci_013490</name>
</gene>
<organism evidence="16">
    <name type="scientific">Tanacetum cinerariifolium</name>
    <name type="common">Dalmatian daisy</name>
    <name type="synonym">Chrysanthemum cinerariifolium</name>
    <dbReference type="NCBI Taxonomy" id="118510"/>
    <lineage>
        <taxon>Eukaryota</taxon>
        <taxon>Viridiplantae</taxon>
        <taxon>Streptophyta</taxon>
        <taxon>Embryophyta</taxon>
        <taxon>Tracheophyta</taxon>
        <taxon>Spermatophyta</taxon>
        <taxon>Magnoliopsida</taxon>
        <taxon>eudicotyledons</taxon>
        <taxon>Gunneridae</taxon>
        <taxon>Pentapetalae</taxon>
        <taxon>asterids</taxon>
        <taxon>campanulids</taxon>
        <taxon>Asterales</taxon>
        <taxon>Asteraceae</taxon>
        <taxon>Asteroideae</taxon>
        <taxon>Anthemideae</taxon>
        <taxon>Anthemidinae</taxon>
        <taxon>Tanacetum</taxon>
    </lineage>
</organism>
<dbReference type="PROSITE" id="PS50994">
    <property type="entry name" value="INTEGRASE"/>
    <property type="match status" value="1"/>
</dbReference>
<dbReference type="InterPro" id="IPR036397">
    <property type="entry name" value="RNaseH_sf"/>
</dbReference>
<dbReference type="Pfam" id="PF07727">
    <property type="entry name" value="RVT_2"/>
    <property type="match status" value="1"/>
</dbReference>
<keyword evidence="8" id="KW-0808">Transferase</keyword>
<dbReference type="PANTHER" id="PTHR42648:SF11">
    <property type="entry name" value="TRANSPOSON TY4-P GAG-POL POLYPROTEIN"/>
    <property type="match status" value="1"/>
</dbReference>
<evidence type="ECO:0000259" key="14">
    <source>
        <dbReference type="PROSITE" id="PS50158"/>
    </source>
</evidence>
<dbReference type="GO" id="GO:0003676">
    <property type="term" value="F:nucleic acid binding"/>
    <property type="evidence" value="ECO:0007669"/>
    <property type="project" value="InterPro"/>
</dbReference>
<keyword evidence="9" id="KW-0233">DNA recombination</keyword>
<evidence type="ECO:0000256" key="5">
    <source>
        <dbReference type="ARBA" id="ARBA00022842"/>
    </source>
</evidence>
<evidence type="ECO:0000256" key="4">
    <source>
        <dbReference type="ARBA" id="ARBA00022801"/>
    </source>
</evidence>
<dbReference type="Pfam" id="PF13976">
    <property type="entry name" value="gag_pre-integrs"/>
    <property type="match status" value="1"/>
</dbReference>
<keyword evidence="4" id="KW-0378">Hydrolase</keyword>
<dbReference type="InterPro" id="IPR036875">
    <property type="entry name" value="Znf_CCHC_sf"/>
</dbReference>
<dbReference type="GO" id="GO:0008270">
    <property type="term" value="F:zinc ion binding"/>
    <property type="evidence" value="ECO:0007669"/>
    <property type="project" value="UniProtKB-KW"/>
</dbReference>
<feature type="coiled-coil region" evidence="12">
    <location>
        <begin position="24"/>
        <end position="107"/>
    </location>
</feature>
<evidence type="ECO:0000256" key="6">
    <source>
        <dbReference type="ARBA" id="ARBA00022908"/>
    </source>
</evidence>
<dbReference type="SUPFAM" id="SSF53098">
    <property type="entry name" value="Ribonuclease H-like"/>
    <property type="match status" value="1"/>
</dbReference>
<keyword evidence="11" id="KW-0862">Zinc</keyword>
<dbReference type="GO" id="GO:0004519">
    <property type="term" value="F:endonuclease activity"/>
    <property type="evidence" value="ECO:0007669"/>
    <property type="project" value="UniProtKB-KW"/>
</dbReference>
<keyword evidence="3" id="KW-0255">Endonuclease</keyword>
<dbReference type="InterPro" id="IPR001584">
    <property type="entry name" value="Integrase_cat-core"/>
</dbReference>
<keyword evidence="7" id="KW-0695">RNA-directed DNA polymerase</keyword>
<evidence type="ECO:0000313" key="16">
    <source>
        <dbReference type="EMBL" id="GEU41512.1"/>
    </source>
</evidence>
<keyword evidence="10" id="KW-0511">Multifunctional enzyme</keyword>
<dbReference type="CDD" id="cd09272">
    <property type="entry name" value="RNase_HI_RT_Ty1"/>
    <property type="match status" value="1"/>
</dbReference>
<dbReference type="GO" id="GO:0015074">
    <property type="term" value="P:DNA integration"/>
    <property type="evidence" value="ECO:0007669"/>
    <property type="project" value="UniProtKB-KW"/>
</dbReference>
<proteinExistence type="predicted"/>
<dbReference type="PROSITE" id="PS50158">
    <property type="entry name" value="ZF_CCHC"/>
    <property type="match status" value="1"/>
</dbReference>
<dbReference type="InterPro" id="IPR043502">
    <property type="entry name" value="DNA/RNA_pol_sf"/>
</dbReference>
<dbReference type="InterPro" id="IPR013103">
    <property type="entry name" value="RVT_2"/>
</dbReference>
<evidence type="ECO:0000256" key="9">
    <source>
        <dbReference type="ARBA" id="ARBA00023172"/>
    </source>
</evidence>
<feature type="domain" description="Integrase catalytic" evidence="15">
    <location>
        <begin position="906"/>
        <end position="994"/>
    </location>
</feature>
<evidence type="ECO:0008006" key="17">
    <source>
        <dbReference type="Google" id="ProtNLM"/>
    </source>
</evidence>
<comment type="caution">
    <text evidence="16">The sequence shown here is derived from an EMBL/GenBank/DDBJ whole genome shotgun (WGS) entry which is preliminary data.</text>
</comment>
<evidence type="ECO:0000256" key="13">
    <source>
        <dbReference type="SAM" id="MobiDB-lite"/>
    </source>
</evidence>
<evidence type="ECO:0000259" key="15">
    <source>
        <dbReference type="PROSITE" id="PS50994"/>
    </source>
</evidence>
<dbReference type="InterPro" id="IPR001878">
    <property type="entry name" value="Znf_CCHC"/>
</dbReference>
<keyword evidence="12" id="KW-0175">Coiled coil</keyword>
<evidence type="ECO:0000256" key="1">
    <source>
        <dbReference type="ARBA" id="ARBA00022722"/>
    </source>
</evidence>
<keyword evidence="2" id="KW-0479">Metal-binding</keyword>
<evidence type="ECO:0000256" key="11">
    <source>
        <dbReference type="PROSITE-ProRule" id="PRU00047"/>
    </source>
</evidence>
<dbReference type="SUPFAM" id="SSF56672">
    <property type="entry name" value="DNA/RNA polymerases"/>
    <property type="match status" value="1"/>
</dbReference>
<name>A0A6L2JYA4_TANCI</name>
<sequence length="1486" mass="171176">MAKSSSKNEVFDNSLCSKDCKKYNDSLNSKIKDLTNELFEANNYIYHYKLVVAQLEGRLVEYKEREVKYIEKIRTFELYRESNLKSIESLSKKLETLKLEKDGVDGKLAGLLKASKNLDNLIESQRSDKVKDGLGYSVVPPPVSNLYLSPKKYLSRTGLPEFANDTVTDYSRPSPTVEIDRPAERPTTNKAETVKKPTVKYAEMYRRPSKKPTIRGNQRNWNNLKTQQLGPDFVMKKKACFNCGDFNHLAYDCRKRVKRGTTRPIGHIPHDPPMRPMRSNMNGARPNRTSFNKQAHSYSKRPFQETTQELMIILIQRVQRLERELKSRTPIHKVDRGRSRPIMAWVPKKTTFHPDQSSLITYLQHLQPINNFVQQPSFNTNYMQQPMQNPKDSLDLTTTMNMEVALLAKAFKVNTIPTNKNQRSSLILRNSQIAQLGMNTSQDIKMQMIDDNVGNQIVQEEEAGIQSTQEEFEFMVVAYAYEETERVKVNCTSKDTLRQASIFGTQFDNAPVYDSNGSTEISYDKAYNDMQQKSELLQAQLGDLNGKSIDTQCVPLDSLSQKPKYENMSLEFQVLCYAKENVHLKTTYKNLFDSINVTQAQTNSIINSFQKQLYDTIYETTKLRAQLFDKVFKTKGTTKGMRTNTMFTKQSILGKPPSSSSYKPKLYSVTPFPKSSILPKVDKTNALSKPVTSNSAPFTRESKVMQTINVIAPRLFRTNPSKTSRVIQICLWCVDSGCSKNMTENLKLLISFVWKFLGTVSFGNDHFCDSDLEVTFRRNICGIRNLERVDLLKGNHTTNLYTINLYELASASPTCLMARATSTKSWLWHQRLSLLNFDTINDLAKNDLVTSLLKFKYHKEHLCPSCEQGKSKRASRPPKPIPNSKQRVYLLHMDLCGPMRIASINEFQNQIPKEYFDSVGISHQASSIKTPQQNEVVEHRNQTLVEAARTMLIFSCAPLFLWAEAIATACYTQNRSIIHCQFNKTPYELINGRKLDIYFLRVFRDLCYPKNDHEDIGKLGAKAMDFEQRSSKPRLQGMTSGQISLGLDLTYVAAMTDHAWIESMQEELLQFKRLDVWVLVPPPDNIKPLTIKCLFKNKHDEENTVIRNKTRLFVRGYHQEEGIDFEESFASVARMEAIRNFLAYDAHKSFTVFQMDVKTAFLHGTLKEDVYVCQPKGFIDADHPSHVYKLKNELYGLEQAPREWYEELSTFLLHNHFFKSTIDPTLFIRCFDDILVVQVYIDDIIFGSTHPSKFIIGWTIQTILWRNTSGSRKKKLEIVVKCLTGKLLNKDNDDDKVDIEHSSRDLPVKPLPDRIQTLWIRRIDDMDVIQSLFSAQSIRRIYLDFKTWLGISHETAVMSTMDLDGVAGLNWKIQCIRACTHQRPQRKPVQYAISRRPIRRIGDIEAIAISCNPVQHSRTKNIAVRYHFIKEHVEKGKIELYFVKTDYQPADIFTKALPTDRFNYLVRRLGMRSLSPKELERLAKSQ</sequence>
<dbReference type="Gene3D" id="3.30.420.10">
    <property type="entry name" value="Ribonuclease H-like superfamily/Ribonuclease H"/>
    <property type="match status" value="1"/>
</dbReference>
<evidence type="ECO:0000256" key="10">
    <source>
        <dbReference type="ARBA" id="ARBA00023268"/>
    </source>
</evidence>
<feature type="domain" description="CCHC-type" evidence="14">
    <location>
        <begin position="240"/>
        <end position="255"/>
    </location>
</feature>
<dbReference type="GO" id="GO:0006310">
    <property type="term" value="P:DNA recombination"/>
    <property type="evidence" value="ECO:0007669"/>
    <property type="project" value="UniProtKB-KW"/>
</dbReference>